<proteinExistence type="predicted"/>
<reference evidence="2" key="1">
    <citation type="journal article" date="2020" name="Cell">
        <title>Large-Scale Comparative Analyses of Tick Genomes Elucidate Their Genetic Diversity and Vector Capacities.</title>
        <authorList>
            <consortium name="Tick Genome and Microbiome Consortium (TIGMIC)"/>
            <person name="Jia N."/>
            <person name="Wang J."/>
            <person name="Shi W."/>
            <person name="Du L."/>
            <person name="Sun Y."/>
            <person name="Zhan W."/>
            <person name="Jiang J.F."/>
            <person name="Wang Q."/>
            <person name="Zhang B."/>
            <person name="Ji P."/>
            <person name="Bell-Sakyi L."/>
            <person name="Cui X.M."/>
            <person name="Yuan T.T."/>
            <person name="Jiang B.G."/>
            <person name="Yang W.F."/>
            <person name="Lam T.T."/>
            <person name="Chang Q.C."/>
            <person name="Ding S.J."/>
            <person name="Wang X.J."/>
            <person name="Zhu J.G."/>
            <person name="Ruan X.D."/>
            <person name="Zhao L."/>
            <person name="Wei J.T."/>
            <person name="Ye R.Z."/>
            <person name="Que T.C."/>
            <person name="Du C.H."/>
            <person name="Zhou Y.H."/>
            <person name="Cheng J.X."/>
            <person name="Dai P.F."/>
            <person name="Guo W.B."/>
            <person name="Han X.H."/>
            <person name="Huang E.J."/>
            <person name="Li L.F."/>
            <person name="Wei W."/>
            <person name="Gao Y.C."/>
            <person name="Liu J.Z."/>
            <person name="Shao H.Z."/>
            <person name="Wang X."/>
            <person name="Wang C.C."/>
            <person name="Yang T.C."/>
            <person name="Huo Q.B."/>
            <person name="Li W."/>
            <person name="Chen H.Y."/>
            <person name="Chen S.E."/>
            <person name="Zhou L.G."/>
            <person name="Ni X.B."/>
            <person name="Tian J.H."/>
            <person name="Sheng Y."/>
            <person name="Liu T."/>
            <person name="Pan Y.S."/>
            <person name="Xia L.Y."/>
            <person name="Li J."/>
            <person name="Zhao F."/>
            <person name="Cao W.C."/>
        </authorList>
    </citation>
    <scope>NUCLEOTIDE SEQUENCE</scope>
    <source>
        <strain evidence="2">Rsan-2018</strain>
    </source>
</reference>
<evidence type="ECO:0000313" key="2">
    <source>
        <dbReference type="EMBL" id="KAH7956152.1"/>
    </source>
</evidence>
<dbReference type="EMBL" id="JABSTV010001250">
    <property type="protein sequence ID" value="KAH7956152.1"/>
    <property type="molecule type" value="Genomic_DNA"/>
</dbReference>
<feature type="compositionally biased region" description="Basic residues" evidence="1">
    <location>
        <begin position="1"/>
        <end position="12"/>
    </location>
</feature>
<keyword evidence="3" id="KW-1185">Reference proteome</keyword>
<protein>
    <submittedName>
        <fullName evidence="2">Uncharacterized protein</fullName>
    </submittedName>
</protein>
<feature type="compositionally biased region" description="Polar residues" evidence="1">
    <location>
        <begin position="48"/>
        <end position="61"/>
    </location>
</feature>
<evidence type="ECO:0000256" key="1">
    <source>
        <dbReference type="SAM" id="MobiDB-lite"/>
    </source>
</evidence>
<gene>
    <name evidence="2" type="ORF">HPB52_006510</name>
</gene>
<accession>A0A9D4SW28</accession>
<comment type="caution">
    <text evidence="2">The sequence shown here is derived from an EMBL/GenBank/DDBJ whole genome shotgun (WGS) entry which is preliminary data.</text>
</comment>
<sequence>MDRRSFKKRKTAQRFGACKPKPPIVKKKFSPATSASSDDGVQHDEDLQPSTSTHGASSASIDETVDMPLEQCFVPSEETFPRFVSAEASLKRAAAVQESLRAVSATQRKMSLMDQGDESDIETEDENEFFLVQRPALNGLLGSALCPQCKEPGLKMKHGTKHRQHDEVEDMQRAIMATFYHTTLTDHDPHHELCPPGPDSWCKHRAAEAKGEPRPPHKYHLGRHVAAPCCLCTSDFQTHSFLSVPDWLRPKRSTFLHGENRSGCDSEKRPRIFRFDG</sequence>
<dbReference type="Proteomes" id="UP000821837">
    <property type="component" value="Unassembled WGS sequence"/>
</dbReference>
<reference evidence="2" key="2">
    <citation type="submission" date="2021-09" db="EMBL/GenBank/DDBJ databases">
        <authorList>
            <person name="Jia N."/>
            <person name="Wang J."/>
            <person name="Shi W."/>
            <person name="Du L."/>
            <person name="Sun Y."/>
            <person name="Zhan W."/>
            <person name="Jiang J."/>
            <person name="Wang Q."/>
            <person name="Zhang B."/>
            <person name="Ji P."/>
            <person name="Sakyi L.B."/>
            <person name="Cui X."/>
            <person name="Yuan T."/>
            <person name="Jiang B."/>
            <person name="Yang W."/>
            <person name="Lam T.T.-Y."/>
            <person name="Chang Q."/>
            <person name="Ding S."/>
            <person name="Wang X."/>
            <person name="Zhu J."/>
            <person name="Ruan X."/>
            <person name="Zhao L."/>
            <person name="Wei J."/>
            <person name="Que T."/>
            <person name="Du C."/>
            <person name="Cheng J."/>
            <person name="Dai P."/>
            <person name="Han X."/>
            <person name="Huang E."/>
            <person name="Gao Y."/>
            <person name="Liu J."/>
            <person name="Shao H."/>
            <person name="Ye R."/>
            <person name="Li L."/>
            <person name="Wei W."/>
            <person name="Wang X."/>
            <person name="Wang C."/>
            <person name="Huo Q."/>
            <person name="Li W."/>
            <person name="Guo W."/>
            <person name="Chen H."/>
            <person name="Chen S."/>
            <person name="Zhou L."/>
            <person name="Zhou L."/>
            <person name="Ni X."/>
            <person name="Tian J."/>
            <person name="Zhou Y."/>
            <person name="Sheng Y."/>
            <person name="Liu T."/>
            <person name="Pan Y."/>
            <person name="Xia L."/>
            <person name="Li J."/>
            <person name="Zhao F."/>
            <person name="Cao W."/>
        </authorList>
    </citation>
    <scope>NUCLEOTIDE SEQUENCE</scope>
    <source>
        <strain evidence="2">Rsan-2018</strain>
        <tissue evidence="2">Larvae</tissue>
    </source>
</reference>
<feature type="region of interest" description="Disordered" evidence="1">
    <location>
        <begin position="1"/>
        <end position="62"/>
    </location>
</feature>
<evidence type="ECO:0000313" key="3">
    <source>
        <dbReference type="Proteomes" id="UP000821837"/>
    </source>
</evidence>
<organism evidence="2 3">
    <name type="scientific">Rhipicephalus sanguineus</name>
    <name type="common">Brown dog tick</name>
    <name type="synonym">Ixodes sanguineus</name>
    <dbReference type="NCBI Taxonomy" id="34632"/>
    <lineage>
        <taxon>Eukaryota</taxon>
        <taxon>Metazoa</taxon>
        <taxon>Ecdysozoa</taxon>
        <taxon>Arthropoda</taxon>
        <taxon>Chelicerata</taxon>
        <taxon>Arachnida</taxon>
        <taxon>Acari</taxon>
        <taxon>Parasitiformes</taxon>
        <taxon>Ixodida</taxon>
        <taxon>Ixodoidea</taxon>
        <taxon>Ixodidae</taxon>
        <taxon>Rhipicephalinae</taxon>
        <taxon>Rhipicephalus</taxon>
        <taxon>Rhipicephalus</taxon>
    </lineage>
</organism>
<dbReference type="AlphaFoldDB" id="A0A9D4SW28"/>
<name>A0A9D4SW28_RHISA</name>